<accession>A0ABM8TJA4</accession>
<keyword evidence="3" id="KW-1185">Reference proteome</keyword>
<evidence type="ECO:0000313" key="2">
    <source>
        <dbReference type="EMBL" id="CAG2150009.1"/>
    </source>
</evidence>
<reference evidence="2 3" key="1">
    <citation type="submission" date="2021-03" db="EMBL/GenBank/DDBJ databases">
        <authorList>
            <person name="Peeters C."/>
        </authorList>
    </citation>
    <scope>NUCLEOTIDE SEQUENCE [LARGE SCALE GENOMIC DNA]</scope>
    <source>
        <strain evidence="2 3">LMG 26411</strain>
    </source>
</reference>
<evidence type="ECO:0000256" key="1">
    <source>
        <dbReference type="SAM" id="MobiDB-lite"/>
    </source>
</evidence>
<sequence>MTRGCIPSAMFQLGKPRVVRLSKRKTASTAGDAVANDGFTLGRKPERRKAAASSRLARDGATRLADNEDPLRHLQVAEFQHLQRSTAYIGTHLIADRIDHA</sequence>
<gene>
    <name evidence="2" type="ORF">LMG26411_03666</name>
</gene>
<proteinExistence type="predicted"/>
<name>A0ABM8TJA4_9BURK</name>
<feature type="region of interest" description="Disordered" evidence="1">
    <location>
        <begin position="34"/>
        <end position="58"/>
    </location>
</feature>
<comment type="caution">
    <text evidence="2">The sequence shown here is derived from an EMBL/GenBank/DDBJ whole genome shotgun (WGS) entry which is preliminary data.</text>
</comment>
<protein>
    <submittedName>
        <fullName evidence="2">Uncharacterized protein</fullName>
    </submittedName>
</protein>
<evidence type="ECO:0000313" key="3">
    <source>
        <dbReference type="Proteomes" id="UP000672657"/>
    </source>
</evidence>
<organism evidence="2 3">
    <name type="scientific">Cupriavidus numazuensis</name>
    <dbReference type="NCBI Taxonomy" id="221992"/>
    <lineage>
        <taxon>Bacteria</taxon>
        <taxon>Pseudomonadati</taxon>
        <taxon>Pseudomonadota</taxon>
        <taxon>Betaproteobacteria</taxon>
        <taxon>Burkholderiales</taxon>
        <taxon>Burkholderiaceae</taxon>
        <taxon>Cupriavidus</taxon>
    </lineage>
</organism>
<dbReference type="EMBL" id="CAJPVI010000021">
    <property type="protein sequence ID" value="CAG2150009.1"/>
    <property type="molecule type" value="Genomic_DNA"/>
</dbReference>
<dbReference type="Proteomes" id="UP000672657">
    <property type="component" value="Unassembled WGS sequence"/>
</dbReference>